<dbReference type="Proteomes" id="UP001292079">
    <property type="component" value="Unassembled WGS sequence"/>
</dbReference>
<dbReference type="AlphaFoldDB" id="A0AAE1ZGR4"/>
<name>A0AAE1ZGR4_SCHME</name>
<reference evidence="1" key="1">
    <citation type="submission" date="2022-04" db="EMBL/GenBank/DDBJ databases">
        <authorList>
            <person name="Xu L."/>
            <person name="Lv Z."/>
        </authorList>
    </citation>
    <scope>NUCLEOTIDE SEQUENCE</scope>
    <source>
        <strain evidence="1">LV_2022a</strain>
    </source>
</reference>
<gene>
    <name evidence="1" type="ORF">MN116_002636</name>
</gene>
<dbReference type="EMBL" id="JALJAT010000002">
    <property type="protein sequence ID" value="KAK4473961.1"/>
    <property type="molecule type" value="Genomic_DNA"/>
</dbReference>
<evidence type="ECO:0000313" key="2">
    <source>
        <dbReference type="Proteomes" id="UP001292079"/>
    </source>
</evidence>
<keyword evidence="2" id="KW-1185">Reference proteome</keyword>
<organism evidence="1 2">
    <name type="scientific">Schistosoma mekongi</name>
    <name type="common">Parasitic worm</name>
    <dbReference type="NCBI Taxonomy" id="38744"/>
    <lineage>
        <taxon>Eukaryota</taxon>
        <taxon>Metazoa</taxon>
        <taxon>Spiralia</taxon>
        <taxon>Lophotrochozoa</taxon>
        <taxon>Platyhelminthes</taxon>
        <taxon>Trematoda</taxon>
        <taxon>Digenea</taxon>
        <taxon>Strigeidida</taxon>
        <taxon>Schistosomatoidea</taxon>
        <taxon>Schistosomatidae</taxon>
        <taxon>Schistosoma</taxon>
    </lineage>
</organism>
<evidence type="ECO:0000313" key="1">
    <source>
        <dbReference type="EMBL" id="KAK4473961.1"/>
    </source>
</evidence>
<reference evidence="1" key="2">
    <citation type="journal article" date="2023" name="Infect Dis Poverty">
        <title>Chromosome-scale genome of the human blood fluke Schistosoma mekongi and its implications for public health.</title>
        <authorList>
            <person name="Zhou M."/>
            <person name="Xu L."/>
            <person name="Xu D."/>
            <person name="Chen W."/>
            <person name="Khan J."/>
            <person name="Hu Y."/>
            <person name="Huang H."/>
            <person name="Wei H."/>
            <person name="Zhang Y."/>
            <person name="Chusongsang P."/>
            <person name="Tanasarnprasert K."/>
            <person name="Hu X."/>
            <person name="Limpanont Y."/>
            <person name="Lv Z."/>
        </authorList>
    </citation>
    <scope>NUCLEOTIDE SEQUENCE</scope>
    <source>
        <strain evidence="1">LV_2022a</strain>
    </source>
</reference>
<sequence>MSENYTSTPNQWNRNKALIVPENYNSLSLPYNFKEKVSYAPISNYNTLINLKSFDYSQNPDSSPCHLKQSSSSSSLIQKYDTDMSKCVMTPQIPKSIKNYQPINETIIINGIYA</sequence>
<protein>
    <submittedName>
        <fullName evidence="1">Uncharacterized protein</fullName>
    </submittedName>
</protein>
<comment type="caution">
    <text evidence="1">The sequence shown here is derived from an EMBL/GenBank/DDBJ whole genome shotgun (WGS) entry which is preliminary data.</text>
</comment>
<accession>A0AAE1ZGR4</accession>
<proteinExistence type="predicted"/>